<accession>A0A132A9P9</accession>
<dbReference type="VEuPathDB" id="VectorBase:SSCA002212"/>
<dbReference type="InterPro" id="IPR023780">
    <property type="entry name" value="Chromo_domain"/>
</dbReference>
<dbReference type="EMBL" id="JXLN01011835">
    <property type="protein sequence ID" value="KPM07731.1"/>
    <property type="molecule type" value="Genomic_DNA"/>
</dbReference>
<sequence>MPLINGRAFQHLDGIHCYVDGKSEWVVENIINCDFNLGKRFKIVWAQARKVSKTWEPEENLTHCGRKLREFLCRLRILEETKNFSVDALNDIDLTDRRGGKDVPKKKKSAKNRKKKSKK</sequence>
<dbReference type="AlphaFoldDB" id="A0A132A9P9"/>
<dbReference type="Pfam" id="PF00385">
    <property type="entry name" value="Chromo"/>
    <property type="match status" value="1"/>
</dbReference>
<dbReference type="Gene3D" id="2.40.50.40">
    <property type="match status" value="1"/>
</dbReference>
<name>A0A132A9P9_SARSC</name>
<dbReference type="InterPro" id="IPR000953">
    <property type="entry name" value="Chromo/chromo_shadow_dom"/>
</dbReference>
<evidence type="ECO:0000313" key="3">
    <source>
        <dbReference type="Proteomes" id="UP000616769"/>
    </source>
</evidence>
<comment type="caution">
    <text evidence="2">The sequence shown here is derived from an EMBL/GenBank/DDBJ whole genome shotgun (WGS) entry which is preliminary data.</text>
</comment>
<feature type="compositionally biased region" description="Basic residues" evidence="1">
    <location>
        <begin position="104"/>
        <end position="119"/>
    </location>
</feature>
<organism evidence="2 3">
    <name type="scientific">Sarcoptes scabiei</name>
    <name type="common">Itch mite</name>
    <name type="synonym">Acarus scabiei</name>
    <dbReference type="NCBI Taxonomy" id="52283"/>
    <lineage>
        <taxon>Eukaryota</taxon>
        <taxon>Metazoa</taxon>
        <taxon>Ecdysozoa</taxon>
        <taxon>Arthropoda</taxon>
        <taxon>Chelicerata</taxon>
        <taxon>Arachnida</taxon>
        <taxon>Acari</taxon>
        <taxon>Acariformes</taxon>
        <taxon>Sarcoptiformes</taxon>
        <taxon>Astigmata</taxon>
        <taxon>Psoroptidia</taxon>
        <taxon>Sarcoptoidea</taxon>
        <taxon>Sarcoptidae</taxon>
        <taxon>Sarcoptinae</taxon>
        <taxon>Sarcoptes</taxon>
    </lineage>
</organism>
<dbReference type="SUPFAM" id="SSF54160">
    <property type="entry name" value="Chromo domain-like"/>
    <property type="match status" value="1"/>
</dbReference>
<evidence type="ECO:0000313" key="2">
    <source>
        <dbReference type="EMBL" id="KPM07731.1"/>
    </source>
</evidence>
<dbReference type="GO" id="GO:0005694">
    <property type="term" value="C:chromosome"/>
    <property type="evidence" value="ECO:0007669"/>
    <property type="project" value="UniProtKB-ARBA"/>
</dbReference>
<dbReference type="PROSITE" id="PS50013">
    <property type="entry name" value="CHROMO_2"/>
    <property type="match status" value="1"/>
</dbReference>
<feature type="region of interest" description="Disordered" evidence="1">
    <location>
        <begin position="94"/>
        <end position="119"/>
    </location>
</feature>
<proteinExistence type="predicted"/>
<protein>
    <submittedName>
        <fullName evidence="2">Uncharacterized protein</fullName>
    </submittedName>
</protein>
<gene>
    <name evidence="2" type="ORF">QR98_0062300</name>
</gene>
<evidence type="ECO:0000256" key="1">
    <source>
        <dbReference type="SAM" id="MobiDB-lite"/>
    </source>
</evidence>
<dbReference type="InterPro" id="IPR016197">
    <property type="entry name" value="Chromo-like_dom_sf"/>
</dbReference>
<reference evidence="2 3" key="1">
    <citation type="journal article" date="2015" name="Parasit. Vectors">
        <title>Draft genome of the scabies mite.</title>
        <authorList>
            <person name="Rider S.D.Jr."/>
            <person name="Morgan M.S."/>
            <person name="Arlian L.G."/>
        </authorList>
    </citation>
    <scope>NUCLEOTIDE SEQUENCE [LARGE SCALE GENOMIC DNA]</scope>
    <source>
        <strain evidence="2">Arlian Lab</strain>
    </source>
</reference>
<dbReference type="Proteomes" id="UP000616769">
    <property type="component" value="Unassembled WGS sequence"/>
</dbReference>
<feature type="compositionally biased region" description="Basic and acidic residues" evidence="1">
    <location>
        <begin position="94"/>
        <end position="103"/>
    </location>
</feature>